<dbReference type="Proteomes" id="UP000292373">
    <property type="component" value="Unassembled WGS sequence"/>
</dbReference>
<dbReference type="EMBL" id="SDMQ01000010">
    <property type="protein sequence ID" value="TBT83787.1"/>
    <property type="molecule type" value="Genomic_DNA"/>
</dbReference>
<evidence type="ECO:0008006" key="5">
    <source>
        <dbReference type="Google" id="ProtNLM"/>
    </source>
</evidence>
<organism evidence="3 4">
    <name type="scientific">Propioniciclava sinopodophylli</name>
    <dbReference type="NCBI Taxonomy" id="1837344"/>
    <lineage>
        <taxon>Bacteria</taxon>
        <taxon>Bacillati</taxon>
        <taxon>Actinomycetota</taxon>
        <taxon>Actinomycetes</taxon>
        <taxon>Propionibacteriales</taxon>
        <taxon>Propionibacteriaceae</taxon>
        <taxon>Propioniciclava</taxon>
    </lineage>
</organism>
<keyword evidence="4" id="KW-1185">Reference proteome</keyword>
<dbReference type="RefSeq" id="WP_131168792.1">
    <property type="nucleotide sequence ID" value="NZ_SDMQ01000010.1"/>
</dbReference>
<evidence type="ECO:0000313" key="3">
    <source>
        <dbReference type="EMBL" id="TBT83787.1"/>
    </source>
</evidence>
<keyword evidence="2" id="KW-1133">Transmembrane helix</keyword>
<accession>A0A4Q9KCE9</accession>
<reference evidence="3 4" key="1">
    <citation type="submission" date="2019-01" db="EMBL/GenBank/DDBJ databases">
        <title>Lactibacter flavus gen. nov., sp. nov., a novel bacterium of the family Propionibacteriaceae isolated from raw milk and dairy products.</title>
        <authorList>
            <person name="Huptas C."/>
            <person name="Wenning M."/>
            <person name="Breitenwieser F."/>
            <person name="Doll E."/>
            <person name="Von Neubeck M."/>
            <person name="Busse H.-J."/>
            <person name="Scherer S."/>
        </authorList>
    </citation>
    <scope>NUCLEOTIDE SEQUENCE [LARGE SCALE GENOMIC DNA]</scope>
    <source>
        <strain evidence="3 4">KCTC 33808</strain>
    </source>
</reference>
<gene>
    <name evidence="3" type="ORF">ET989_10755</name>
</gene>
<comment type="caution">
    <text evidence="3">The sequence shown here is derived from an EMBL/GenBank/DDBJ whole genome shotgun (WGS) entry which is preliminary data.</text>
</comment>
<sequence length="235" mass="24495">MKPRRLGRLAAVALMVPLAGCSLRGDLRFDEDAAVTVDVALTYAAASLAGGLDLCDGAMAAERWGLTTTALPAPPGQRACRITGVTRESGQDPSLGTVARASDHLFVAVDPPWFLERPAPTDDLDLTLHFPGDVVAAAGGDVTGRSVRLTDPNRILAEGVAATAWTRPAPPPWVVPMVAGLGWGTLLGLVLLWLRGWLGDDDAPSVRSQPTPHEASAPPVEPTPPADPAEWAPDG</sequence>
<evidence type="ECO:0000256" key="1">
    <source>
        <dbReference type="SAM" id="MobiDB-lite"/>
    </source>
</evidence>
<keyword evidence="2" id="KW-0472">Membrane</keyword>
<evidence type="ECO:0000313" key="4">
    <source>
        <dbReference type="Proteomes" id="UP000292373"/>
    </source>
</evidence>
<proteinExistence type="predicted"/>
<protein>
    <recommendedName>
        <fullName evidence="5">DUF3153 domain-containing protein</fullName>
    </recommendedName>
</protein>
<keyword evidence="2" id="KW-0812">Transmembrane</keyword>
<evidence type="ECO:0000256" key="2">
    <source>
        <dbReference type="SAM" id="Phobius"/>
    </source>
</evidence>
<feature type="transmembrane region" description="Helical" evidence="2">
    <location>
        <begin position="173"/>
        <end position="194"/>
    </location>
</feature>
<name>A0A4Q9KCE9_9ACTN</name>
<dbReference type="AlphaFoldDB" id="A0A4Q9KCE9"/>
<feature type="region of interest" description="Disordered" evidence="1">
    <location>
        <begin position="202"/>
        <end position="235"/>
    </location>
</feature>